<dbReference type="Pfam" id="PF07727">
    <property type="entry name" value="RVT_2"/>
    <property type="match status" value="1"/>
</dbReference>
<keyword evidence="3" id="KW-1185">Reference proteome</keyword>
<dbReference type="Gramene" id="EFJ25692">
    <property type="protein sequence ID" value="EFJ25692"/>
    <property type="gene ID" value="SELMODRAFT_98872"/>
</dbReference>
<protein>
    <recommendedName>
        <fullName evidence="1">Reverse transcriptase Ty1/copia-type domain-containing protein</fullName>
    </recommendedName>
</protein>
<feature type="domain" description="Reverse transcriptase Ty1/copia-type" evidence="1">
    <location>
        <begin position="4"/>
        <end position="48"/>
    </location>
</feature>
<gene>
    <name evidence="2" type="ORF">SELMODRAFT_98872</name>
</gene>
<dbReference type="InParanoid" id="D8RQR8"/>
<organism evidence="3">
    <name type="scientific">Selaginella moellendorffii</name>
    <name type="common">Spikemoss</name>
    <dbReference type="NCBI Taxonomy" id="88036"/>
    <lineage>
        <taxon>Eukaryota</taxon>
        <taxon>Viridiplantae</taxon>
        <taxon>Streptophyta</taxon>
        <taxon>Embryophyta</taxon>
        <taxon>Tracheophyta</taxon>
        <taxon>Lycopodiopsida</taxon>
        <taxon>Selaginellales</taxon>
        <taxon>Selaginellaceae</taxon>
        <taxon>Selaginella</taxon>
    </lineage>
</organism>
<accession>D8RQR8</accession>
<dbReference type="Proteomes" id="UP000001514">
    <property type="component" value="Unassembled WGS sequence"/>
</dbReference>
<evidence type="ECO:0000313" key="2">
    <source>
        <dbReference type="EMBL" id="EFJ25692.1"/>
    </source>
</evidence>
<proteinExistence type="predicted"/>
<dbReference type="KEGG" id="smo:SELMODRAFT_98872"/>
<reference evidence="2 3" key="1">
    <citation type="journal article" date="2011" name="Science">
        <title>The Selaginella genome identifies genetic changes associated with the evolution of vascular plants.</title>
        <authorList>
            <person name="Banks J.A."/>
            <person name="Nishiyama T."/>
            <person name="Hasebe M."/>
            <person name="Bowman J.L."/>
            <person name="Gribskov M."/>
            <person name="dePamphilis C."/>
            <person name="Albert V.A."/>
            <person name="Aono N."/>
            <person name="Aoyama T."/>
            <person name="Ambrose B.A."/>
            <person name="Ashton N.W."/>
            <person name="Axtell M.J."/>
            <person name="Barker E."/>
            <person name="Barker M.S."/>
            <person name="Bennetzen J.L."/>
            <person name="Bonawitz N.D."/>
            <person name="Chapple C."/>
            <person name="Cheng C."/>
            <person name="Correa L.G."/>
            <person name="Dacre M."/>
            <person name="DeBarry J."/>
            <person name="Dreyer I."/>
            <person name="Elias M."/>
            <person name="Engstrom E.M."/>
            <person name="Estelle M."/>
            <person name="Feng L."/>
            <person name="Finet C."/>
            <person name="Floyd S.K."/>
            <person name="Frommer W.B."/>
            <person name="Fujita T."/>
            <person name="Gramzow L."/>
            <person name="Gutensohn M."/>
            <person name="Harholt J."/>
            <person name="Hattori M."/>
            <person name="Heyl A."/>
            <person name="Hirai T."/>
            <person name="Hiwatashi Y."/>
            <person name="Ishikawa M."/>
            <person name="Iwata M."/>
            <person name="Karol K.G."/>
            <person name="Koehler B."/>
            <person name="Kolukisaoglu U."/>
            <person name="Kubo M."/>
            <person name="Kurata T."/>
            <person name="Lalonde S."/>
            <person name="Li K."/>
            <person name="Li Y."/>
            <person name="Litt A."/>
            <person name="Lyons E."/>
            <person name="Manning G."/>
            <person name="Maruyama T."/>
            <person name="Michael T.P."/>
            <person name="Mikami K."/>
            <person name="Miyazaki S."/>
            <person name="Morinaga S."/>
            <person name="Murata T."/>
            <person name="Mueller-Roeber B."/>
            <person name="Nelson D.R."/>
            <person name="Obara M."/>
            <person name="Oguri Y."/>
            <person name="Olmstead R.G."/>
            <person name="Onodera N."/>
            <person name="Petersen B.L."/>
            <person name="Pils B."/>
            <person name="Prigge M."/>
            <person name="Rensing S.A."/>
            <person name="Riano-Pachon D.M."/>
            <person name="Roberts A.W."/>
            <person name="Sato Y."/>
            <person name="Scheller H.V."/>
            <person name="Schulz B."/>
            <person name="Schulz C."/>
            <person name="Shakirov E.V."/>
            <person name="Shibagaki N."/>
            <person name="Shinohara N."/>
            <person name="Shippen D.E."/>
            <person name="Soerensen I."/>
            <person name="Sotooka R."/>
            <person name="Sugimoto N."/>
            <person name="Sugita M."/>
            <person name="Sumikawa N."/>
            <person name="Tanurdzic M."/>
            <person name="Theissen G."/>
            <person name="Ulvskov P."/>
            <person name="Wakazuki S."/>
            <person name="Weng J.K."/>
            <person name="Willats W.W."/>
            <person name="Wipf D."/>
            <person name="Wolf P.G."/>
            <person name="Yang L."/>
            <person name="Zimmer A.D."/>
            <person name="Zhu Q."/>
            <person name="Mitros T."/>
            <person name="Hellsten U."/>
            <person name="Loque D."/>
            <person name="Otillar R."/>
            <person name="Salamov A."/>
            <person name="Schmutz J."/>
            <person name="Shapiro H."/>
            <person name="Lindquist E."/>
            <person name="Lucas S."/>
            <person name="Rokhsar D."/>
            <person name="Grigoriev I.V."/>
        </authorList>
    </citation>
    <scope>NUCLEOTIDE SEQUENCE [LARGE SCALE GENOMIC DNA]</scope>
</reference>
<dbReference type="AlphaFoldDB" id="D8RQR8"/>
<name>D8RQR8_SELML</name>
<dbReference type="STRING" id="88036.D8RQR8"/>
<sequence>MVFIRFVLAIANHLDLEVEQMDIKNAFLNGELKELVYIQQLPSFEIQGNL</sequence>
<dbReference type="InterPro" id="IPR013103">
    <property type="entry name" value="RVT_2"/>
</dbReference>
<dbReference type="HOGENOM" id="CLU_3127797_0_0_1"/>
<dbReference type="EMBL" id="GL377586">
    <property type="protein sequence ID" value="EFJ25692.1"/>
    <property type="molecule type" value="Genomic_DNA"/>
</dbReference>
<evidence type="ECO:0000259" key="1">
    <source>
        <dbReference type="Pfam" id="PF07727"/>
    </source>
</evidence>
<evidence type="ECO:0000313" key="3">
    <source>
        <dbReference type="Proteomes" id="UP000001514"/>
    </source>
</evidence>